<protein>
    <submittedName>
        <fullName evidence="1">Pentapeptide repeat-containing protein</fullName>
    </submittedName>
</protein>
<dbReference type="RefSeq" id="WP_213146340.1">
    <property type="nucleotide sequence ID" value="NZ_JAGYPE020000074.1"/>
</dbReference>
<dbReference type="Gene3D" id="2.160.20.80">
    <property type="entry name" value="E3 ubiquitin-protein ligase SopA"/>
    <property type="match status" value="1"/>
</dbReference>
<dbReference type="InterPro" id="IPR051082">
    <property type="entry name" value="Pentapeptide-BTB/POZ_domain"/>
</dbReference>
<organism evidence="1">
    <name type="scientific">Neobacillus citreus</name>
    <dbReference type="NCBI Taxonomy" id="2833578"/>
    <lineage>
        <taxon>Bacteria</taxon>
        <taxon>Bacillati</taxon>
        <taxon>Bacillota</taxon>
        <taxon>Bacilli</taxon>
        <taxon>Bacillales</taxon>
        <taxon>Bacillaceae</taxon>
        <taxon>Neobacillus</taxon>
    </lineage>
</organism>
<dbReference type="PANTHER" id="PTHR14136">
    <property type="entry name" value="BTB_POZ DOMAIN-CONTAINING PROTEIN KCTD9"/>
    <property type="match status" value="1"/>
</dbReference>
<dbReference type="EMBL" id="JAGYPE020000074">
    <property type="protein sequence ID" value="MCH6268967.1"/>
    <property type="molecule type" value="Genomic_DNA"/>
</dbReference>
<name>A0A942T6Y1_9BACI</name>
<keyword evidence="3" id="KW-1185">Reference proteome</keyword>
<dbReference type="SUPFAM" id="SSF141571">
    <property type="entry name" value="Pentapeptide repeat-like"/>
    <property type="match status" value="1"/>
</dbReference>
<evidence type="ECO:0000313" key="3">
    <source>
        <dbReference type="Proteomes" id="UP000677265"/>
    </source>
</evidence>
<dbReference type="EMBL" id="JAGYPE010000007">
    <property type="protein sequence ID" value="MBS4186545.1"/>
    <property type="molecule type" value="Genomic_DNA"/>
</dbReference>
<evidence type="ECO:0000313" key="2">
    <source>
        <dbReference type="EMBL" id="MCH6268967.1"/>
    </source>
</evidence>
<sequence>MPNQSVILKNLKADCEKCFALCCVGLPYAKSADFAIDKESGTPCKNLQSDFRCKIHQNLRDKGFRGCSAYECFGAGQQVSQLTYGGKDWRESPESAKEMFNVFPIMHQLHEMLYYLNEAMSYEEAKVIHHELHEAFEETESLTNLTPKEILNLDVPSHRSKVNTLFLRTSELVRAKILPGKNSNKIRKGSDLIGAKLRGADLRGANLRGALLIAADLRESDLRGVDFIGADMRDADLSGANLTGSIFLTQAQVNAAKGDRHTKLPAAIKTPEHWAHHK</sequence>
<accession>A0A942T6Y1</accession>
<gene>
    <name evidence="2" type="ORF">KHB02_025895</name>
    <name evidence="1" type="ORF">KHB02_34845</name>
</gene>
<comment type="caution">
    <text evidence="1">The sequence shown here is derived from an EMBL/GenBank/DDBJ whole genome shotgun (WGS) entry which is preliminary data.</text>
</comment>
<reference evidence="1" key="1">
    <citation type="submission" date="2021-05" db="EMBL/GenBank/DDBJ databases">
        <title>Novel Bacillus species.</title>
        <authorList>
            <person name="Liu G."/>
        </authorList>
    </citation>
    <scope>NUCLEOTIDE SEQUENCE</scope>
    <source>
        <strain evidence="1 3">FJAT-50051</strain>
    </source>
</reference>
<dbReference type="PANTHER" id="PTHR14136:SF37">
    <property type="entry name" value="PENTAPEPTIDE REPEAT-CONTAINING PROTEIN"/>
    <property type="match status" value="1"/>
</dbReference>
<dbReference type="Proteomes" id="UP000677265">
    <property type="component" value="Unassembled WGS sequence"/>
</dbReference>
<evidence type="ECO:0000313" key="1">
    <source>
        <dbReference type="EMBL" id="MBS4186545.1"/>
    </source>
</evidence>
<dbReference type="InterPro" id="IPR001646">
    <property type="entry name" value="5peptide_repeat"/>
</dbReference>
<dbReference type="AlphaFoldDB" id="A0A942T6Y1"/>
<proteinExistence type="predicted"/>
<dbReference type="Pfam" id="PF00805">
    <property type="entry name" value="Pentapeptide"/>
    <property type="match status" value="1"/>
</dbReference>